<evidence type="ECO:0000313" key="2">
    <source>
        <dbReference type="Proteomes" id="UP001159363"/>
    </source>
</evidence>
<name>A0ABQ9G4E4_9NEOP</name>
<proteinExistence type="predicted"/>
<keyword evidence="2" id="KW-1185">Reference proteome</keyword>
<gene>
    <name evidence="1" type="ORF">PR048_032150</name>
</gene>
<protein>
    <submittedName>
        <fullName evidence="1">Uncharacterized protein</fullName>
    </submittedName>
</protein>
<comment type="caution">
    <text evidence="1">The sequence shown here is derived from an EMBL/GenBank/DDBJ whole genome shotgun (WGS) entry which is preliminary data.</text>
</comment>
<evidence type="ECO:0000313" key="1">
    <source>
        <dbReference type="EMBL" id="KAJ8866307.1"/>
    </source>
</evidence>
<reference evidence="1 2" key="1">
    <citation type="submission" date="2023-02" db="EMBL/GenBank/DDBJ databases">
        <title>LHISI_Scaffold_Assembly.</title>
        <authorList>
            <person name="Stuart O.P."/>
            <person name="Cleave R."/>
            <person name="Magrath M.J.L."/>
            <person name="Mikheyev A.S."/>
        </authorList>
    </citation>
    <scope>NUCLEOTIDE SEQUENCE [LARGE SCALE GENOMIC DNA]</scope>
    <source>
        <strain evidence="1">Daus_M_001</strain>
        <tissue evidence="1">Leg muscle</tissue>
    </source>
</reference>
<organism evidence="1 2">
    <name type="scientific">Dryococelus australis</name>
    <dbReference type="NCBI Taxonomy" id="614101"/>
    <lineage>
        <taxon>Eukaryota</taxon>
        <taxon>Metazoa</taxon>
        <taxon>Ecdysozoa</taxon>
        <taxon>Arthropoda</taxon>
        <taxon>Hexapoda</taxon>
        <taxon>Insecta</taxon>
        <taxon>Pterygota</taxon>
        <taxon>Neoptera</taxon>
        <taxon>Polyneoptera</taxon>
        <taxon>Phasmatodea</taxon>
        <taxon>Verophasmatodea</taxon>
        <taxon>Anareolatae</taxon>
        <taxon>Phasmatidae</taxon>
        <taxon>Eurycanthinae</taxon>
        <taxon>Dryococelus</taxon>
    </lineage>
</organism>
<dbReference type="Proteomes" id="UP001159363">
    <property type="component" value="Chromosome 15"/>
</dbReference>
<accession>A0ABQ9G4E4</accession>
<sequence length="132" mass="15068">MNKPSPFSVVNMHYRDLVNTKAATDDYFLKSPTPLLKIKSALRDTYHGPWKTCTVLKKPMPAVLDLPSLYATHPPIAPVKKKDLQQLMQFVKLENRRFYEDLISGVTKEVSRESPNAAMEVWSDDDTRGCDE</sequence>
<dbReference type="EMBL" id="JARBHB010000016">
    <property type="protein sequence ID" value="KAJ8866307.1"/>
    <property type="molecule type" value="Genomic_DNA"/>
</dbReference>